<dbReference type="SUPFAM" id="SSF57903">
    <property type="entry name" value="FYVE/PHD zinc finger"/>
    <property type="match status" value="1"/>
</dbReference>
<accession>T0R4H8</accession>
<dbReference type="Proteomes" id="UP000030762">
    <property type="component" value="Unassembled WGS sequence"/>
</dbReference>
<keyword evidence="2" id="KW-0863">Zinc-finger</keyword>
<dbReference type="VEuPathDB" id="FungiDB:SDRG_01245"/>
<dbReference type="InterPro" id="IPR011989">
    <property type="entry name" value="ARM-like"/>
</dbReference>
<dbReference type="InParanoid" id="T0R4H8"/>
<proteinExistence type="predicted"/>
<evidence type="ECO:0008006" key="7">
    <source>
        <dbReference type="Google" id="ProtNLM"/>
    </source>
</evidence>
<dbReference type="InterPro" id="IPR011011">
    <property type="entry name" value="Znf_FYVE_PHD"/>
</dbReference>
<sequence>MANLETAMRKADDPERPTYSEIAATLGKLRDLGRKFEDTEKLLTRLLQFSQVAPKRADILAANGINVVAMHLRNAESPAIQQRTAAILLNLGQSEKGRVAIASCNSWSCLSYRHECPLFYLLQVAINTKDVMLKRICAGALINCSFHASCQVQLEEINGTPLLLKLLDTNDEDVAVYAAATLWCLCKERNFVIRLETIYCLPAEGFMQKLSLILWTRCMNFGLAVTTSPYSSDQTGLLESTGDNIDLVFTIAINTNLSMVLQMEHYNIKHVQATVQGAMQYKSVQKFNHDGVLLATTCAVCAKPVKDKHRLSCVNDKCSEVYHLRCSRWRRIDTPTVNENRSSFYCDVCFPKSPLQYLDFAAVEGSAILTKRDFDVLGITHDTDALCMLQAPSGNVVAMGTRKYACTSKHDLAVVFIKATVQTCVSLCHNNQPPLAMPTPALHPWTFECLQTSNVAPELALHRLALWPATKAIPIDPNAYLRKSSDELDHACVLECSVGSKSASAFALGSADGHELWSALQPSRAKCMKLVSETLAAAKSTPKKRIKPHIQRTLERQPSAGRV</sequence>
<reference evidence="5 6" key="1">
    <citation type="submission" date="2012-04" db="EMBL/GenBank/DDBJ databases">
        <title>The Genome Sequence of Saprolegnia declina VS20.</title>
        <authorList>
            <consortium name="The Broad Institute Genome Sequencing Platform"/>
            <person name="Russ C."/>
            <person name="Nusbaum C."/>
            <person name="Tyler B."/>
            <person name="van West P."/>
            <person name="Dieguez-Uribeondo J."/>
            <person name="de Bruijn I."/>
            <person name="Tripathy S."/>
            <person name="Jiang R."/>
            <person name="Young S.K."/>
            <person name="Zeng Q."/>
            <person name="Gargeya S."/>
            <person name="Fitzgerald M."/>
            <person name="Haas B."/>
            <person name="Abouelleil A."/>
            <person name="Alvarado L."/>
            <person name="Arachchi H.M."/>
            <person name="Berlin A."/>
            <person name="Chapman S.B."/>
            <person name="Goldberg J."/>
            <person name="Griggs A."/>
            <person name="Gujja S."/>
            <person name="Hansen M."/>
            <person name="Howarth C."/>
            <person name="Imamovic A."/>
            <person name="Larimer J."/>
            <person name="McCowen C."/>
            <person name="Montmayeur A."/>
            <person name="Murphy C."/>
            <person name="Neiman D."/>
            <person name="Pearson M."/>
            <person name="Priest M."/>
            <person name="Roberts A."/>
            <person name="Saif S."/>
            <person name="Shea T."/>
            <person name="Sisk P."/>
            <person name="Sykes S."/>
            <person name="Wortman J."/>
            <person name="Nusbaum C."/>
            <person name="Birren B."/>
        </authorList>
    </citation>
    <scope>NUCLEOTIDE SEQUENCE [LARGE SCALE GENOMIC DNA]</scope>
    <source>
        <strain evidence="5 6">VS20</strain>
    </source>
</reference>
<dbReference type="InterPro" id="IPR019786">
    <property type="entry name" value="Zinc_finger_PHD-type_CS"/>
</dbReference>
<dbReference type="OMA" id="LETIYCL"/>
<dbReference type="AlphaFoldDB" id="T0R4H8"/>
<keyword evidence="6" id="KW-1185">Reference proteome</keyword>
<gene>
    <name evidence="5" type="ORF">SDRG_01245</name>
</gene>
<dbReference type="EMBL" id="JH767134">
    <property type="protein sequence ID" value="EQC41270.1"/>
    <property type="molecule type" value="Genomic_DNA"/>
</dbReference>
<dbReference type="GO" id="GO:0008270">
    <property type="term" value="F:zinc ion binding"/>
    <property type="evidence" value="ECO:0007669"/>
    <property type="project" value="UniProtKB-KW"/>
</dbReference>
<evidence type="ECO:0000256" key="1">
    <source>
        <dbReference type="ARBA" id="ARBA00022723"/>
    </source>
</evidence>
<evidence type="ECO:0000313" key="5">
    <source>
        <dbReference type="EMBL" id="EQC41270.1"/>
    </source>
</evidence>
<dbReference type="GeneID" id="19941972"/>
<evidence type="ECO:0000256" key="3">
    <source>
        <dbReference type="ARBA" id="ARBA00022833"/>
    </source>
</evidence>
<dbReference type="Gene3D" id="3.30.40.10">
    <property type="entry name" value="Zinc/RING finger domain, C3HC4 (zinc finger)"/>
    <property type="match status" value="1"/>
</dbReference>
<dbReference type="RefSeq" id="XP_008604984.1">
    <property type="nucleotide sequence ID" value="XM_008606762.1"/>
</dbReference>
<dbReference type="CDD" id="cd15489">
    <property type="entry name" value="PHD_SF"/>
    <property type="match status" value="1"/>
</dbReference>
<evidence type="ECO:0000256" key="2">
    <source>
        <dbReference type="ARBA" id="ARBA00022771"/>
    </source>
</evidence>
<keyword evidence="3" id="KW-0862">Zinc</keyword>
<dbReference type="PROSITE" id="PS01359">
    <property type="entry name" value="ZF_PHD_1"/>
    <property type="match status" value="1"/>
</dbReference>
<dbReference type="Gene3D" id="1.25.10.10">
    <property type="entry name" value="Leucine-rich Repeat Variant"/>
    <property type="match status" value="1"/>
</dbReference>
<evidence type="ECO:0000313" key="6">
    <source>
        <dbReference type="Proteomes" id="UP000030762"/>
    </source>
</evidence>
<protein>
    <recommendedName>
        <fullName evidence="7">Zinc finger PHD-type domain-containing protein</fullName>
    </recommendedName>
</protein>
<keyword evidence="1" id="KW-0479">Metal-binding</keyword>
<dbReference type="eggNOG" id="ENOG502S2V1">
    <property type="taxonomic scope" value="Eukaryota"/>
</dbReference>
<evidence type="ECO:0000256" key="4">
    <source>
        <dbReference type="SAM" id="MobiDB-lite"/>
    </source>
</evidence>
<name>T0R4H8_SAPDV</name>
<dbReference type="SUPFAM" id="SSF48371">
    <property type="entry name" value="ARM repeat"/>
    <property type="match status" value="1"/>
</dbReference>
<dbReference type="InterPro" id="IPR013083">
    <property type="entry name" value="Znf_RING/FYVE/PHD"/>
</dbReference>
<dbReference type="InterPro" id="IPR016024">
    <property type="entry name" value="ARM-type_fold"/>
</dbReference>
<feature type="region of interest" description="Disordered" evidence="4">
    <location>
        <begin position="541"/>
        <end position="563"/>
    </location>
</feature>
<feature type="compositionally biased region" description="Basic residues" evidence="4">
    <location>
        <begin position="541"/>
        <end position="550"/>
    </location>
</feature>
<organism evidence="5 6">
    <name type="scientific">Saprolegnia diclina (strain VS20)</name>
    <dbReference type="NCBI Taxonomy" id="1156394"/>
    <lineage>
        <taxon>Eukaryota</taxon>
        <taxon>Sar</taxon>
        <taxon>Stramenopiles</taxon>
        <taxon>Oomycota</taxon>
        <taxon>Saprolegniomycetes</taxon>
        <taxon>Saprolegniales</taxon>
        <taxon>Saprolegniaceae</taxon>
        <taxon>Saprolegnia</taxon>
    </lineage>
</organism>
<dbReference type="OrthoDB" id="68365at2759"/>